<evidence type="ECO:0000259" key="1">
    <source>
        <dbReference type="SMART" id="SM00824"/>
    </source>
</evidence>
<accession>A0A7Y2M2K5</accession>
<dbReference type="SUPFAM" id="SSF53474">
    <property type="entry name" value="alpha/beta-Hydrolases"/>
    <property type="match status" value="1"/>
</dbReference>
<organism evidence="2 3">
    <name type="scientific">Microbacterium ulmi</name>
    <dbReference type="NCBI Taxonomy" id="179095"/>
    <lineage>
        <taxon>Bacteria</taxon>
        <taxon>Bacillati</taxon>
        <taxon>Actinomycetota</taxon>
        <taxon>Actinomycetes</taxon>
        <taxon>Micrococcales</taxon>
        <taxon>Microbacteriaceae</taxon>
        <taxon>Microbacterium</taxon>
    </lineage>
</organism>
<feature type="domain" description="Thioesterase TesA-like" evidence="1">
    <location>
        <begin position="24"/>
        <end position="238"/>
    </location>
</feature>
<dbReference type="InterPro" id="IPR029058">
    <property type="entry name" value="AB_hydrolase_fold"/>
</dbReference>
<keyword evidence="2" id="KW-0378">Hydrolase</keyword>
<proteinExistence type="predicted"/>
<dbReference type="GO" id="GO:0016787">
    <property type="term" value="F:hydrolase activity"/>
    <property type="evidence" value="ECO:0007669"/>
    <property type="project" value="UniProtKB-KW"/>
</dbReference>
<evidence type="ECO:0000313" key="3">
    <source>
        <dbReference type="Proteomes" id="UP000543598"/>
    </source>
</evidence>
<dbReference type="PANTHER" id="PTHR43194:SF5">
    <property type="entry name" value="PIMELOYL-[ACYL-CARRIER PROTEIN] METHYL ESTER ESTERASE"/>
    <property type="match status" value="1"/>
</dbReference>
<reference evidence="2 3" key="1">
    <citation type="submission" date="2020-05" db="EMBL/GenBank/DDBJ databases">
        <title>MicrobeNet Type strains.</title>
        <authorList>
            <person name="Nicholson A.C."/>
        </authorList>
    </citation>
    <scope>NUCLEOTIDE SEQUENCE [LARGE SCALE GENOMIC DNA]</scope>
    <source>
        <strain evidence="2 3">JCM 14282</strain>
    </source>
</reference>
<dbReference type="InterPro" id="IPR020802">
    <property type="entry name" value="TesA-like"/>
</dbReference>
<comment type="caution">
    <text evidence="2">The sequence shown here is derived from an EMBL/GenBank/DDBJ whole genome shotgun (WGS) entry which is preliminary data.</text>
</comment>
<dbReference type="EMBL" id="JABEMB010000039">
    <property type="protein sequence ID" value="NNH05279.1"/>
    <property type="molecule type" value="Genomic_DNA"/>
</dbReference>
<dbReference type="SMART" id="SM00824">
    <property type="entry name" value="PKS_TE"/>
    <property type="match status" value="1"/>
</dbReference>
<dbReference type="AlphaFoldDB" id="A0A7Y2M2K5"/>
<dbReference type="InterPro" id="IPR050228">
    <property type="entry name" value="Carboxylesterase_BioH"/>
</dbReference>
<dbReference type="InterPro" id="IPR000073">
    <property type="entry name" value="AB_hydrolase_1"/>
</dbReference>
<dbReference type="PRINTS" id="PR00111">
    <property type="entry name" value="ABHYDROLASE"/>
</dbReference>
<sequence length="241" mass="25897">MSTFEHAGATLVVEEHGAGPRSIVLLHGIGMGRTVFGDLVAILRDDYRTLAIDLPGYGAAPEPPRTPTIERTADLVAALLRERALGDVTLVGHSMGSQVAAEVAVRHPSLVDRLVLAAPTVNADERSAARQILRLAQDLAIESPRVVARGAREYLRAGPNLRRKMRAILLHRPELAYPRVAAPTLVLRGALDYVSPQAWCEAVASLLPDGRLVEIEGHGHETMIRDAAPAAAAIREFVEST</sequence>
<gene>
    <name evidence="2" type="ORF">HLA99_15645</name>
</gene>
<dbReference type="PANTHER" id="PTHR43194">
    <property type="entry name" value="HYDROLASE ALPHA/BETA FOLD FAMILY"/>
    <property type="match status" value="1"/>
</dbReference>
<dbReference type="Proteomes" id="UP000543598">
    <property type="component" value="Unassembled WGS sequence"/>
</dbReference>
<dbReference type="Gene3D" id="3.40.50.1820">
    <property type="entry name" value="alpha/beta hydrolase"/>
    <property type="match status" value="1"/>
</dbReference>
<evidence type="ECO:0000313" key="2">
    <source>
        <dbReference type="EMBL" id="NNH05279.1"/>
    </source>
</evidence>
<name>A0A7Y2M2K5_9MICO</name>
<dbReference type="Pfam" id="PF12697">
    <property type="entry name" value="Abhydrolase_6"/>
    <property type="match status" value="1"/>
</dbReference>
<protein>
    <submittedName>
        <fullName evidence="2">Alpha/beta hydrolase</fullName>
    </submittedName>
</protein>
<keyword evidence="3" id="KW-1185">Reference proteome</keyword>